<evidence type="ECO:0000256" key="8">
    <source>
        <dbReference type="ARBA" id="ARBA00084017"/>
    </source>
</evidence>
<dbReference type="FunFam" id="1.10.10.10:FF:000027">
    <property type="entry name" value="Heat shock transcription factor 1"/>
    <property type="match status" value="1"/>
</dbReference>
<dbReference type="SMART" id="SM00415">
    <property type="entry name" value="HSF"/>
    <property type="match status" value="1"/>
</dbReference>
<keyword evidence="6" id="KW-0539">Nucleus</keyword>
<feature type="compositionally biased region" description="Low complexity" evidence="10">
    <location>
        <begin position="244"/>
        <end position="255"/>
    </location>
</feature>
<keyword evidence="5" id="KW-0804">Transcription</keyword>
<keyword evidence="4" id="KW-0238">DNA-binding</keyword>
<accession>A0A8J5UVC4</accession>
<dbReference type="PROSITE" id="PS00434">
    <property type="entry name" value="HSF_DOMAIN"/>
    <property type="match status" value="1"/>
</dbReference>
<protein>
    <recommendedName>
        <fullName evidence="7">Heat shock transcription factor</fullName>
    </recommendedName>
    <alternativeName>
        <fullName evidence="8">Heat shock factor protein</fullName>
    </alternativeName>
</protein>
<comment type="caution">
    <text evidence="12">The sequence shown here is derived from an EMBL/GenBank/DDBJ whole genome shotgun (WGS) entry which is preliminary data.</text>
</comment>
<dbReference type="GeneID" id="73472379"/>
<evidence type="ECO:0000313" key="12">
    <source>
        <dbReference type="EMBL" id="KAG7660904.1"/>
    </source>
</evidence>
<feature type="compositionally biased region" description="Low complexity" evidence="10">
    <location>
        <begin position="483"/>
        <end position="514"/>
    </location>
</feature>
<dbReference type="InterPro" id="IPR000232">
    <property type="entry name" value="HSF_DNA-bd"/>
</dbReference>
<comment type="similarity">
    <text evidence="2 9">Belongs to the HSF family.</text>
</comment>
<evidence type="ECO:0000256" key="10">
    <source>
        <dbReference type="SAM" id="MobiDB-lite"/>
    </source>
</evidence>
<evidence type="ECO:0000256" key="2">
    <source>
        <dbReference type="ARBA" id="ARBA00006403"/>
    </source>
</evidence>
<reference evidence="12 13" key="1">
    <citation type="journal article" date="2021" name="DNA Res.">
        <title>Genome analysis of Candida subhashii reveals its hybrid nature and dual mitochondrial genome conformations.</title>
        <authorList>
            <person name="Mixao V."/>
            <person name="Hegedusova E."/>
            <person name="Saus E."/>
            <person name="Pryszcz L.P."/>
            <person name="Cillingova A."/>
            <person name="Nosek J."/>
            <person name="Gabaldon T."/>
        </authorList>
    </citation>
    <scope>NUCLEOTIDE SEQUENCE [LARGE SCALE GENOMIC DNA]</scope>
    <source>
        <strain evidence="12 13">CBS 10753</strain>
    </source>
</reference>
<evidence type="ECO:0000259" key="11">
    <source>
        <dbReference type="PROSITE" id="PS00434"/>
    </source>
</evidence>
<feature type="compositionally biased region" description="Polar residues" evidence="10">
    <location>
        <begin position="304"/>
        <end position="316"/>
    </location>
</feature>
<feature type="region of interest" description="Disordered" evidence="10">
    <location>
        <begin position="477"/>
        <end position="514"/>
    </location>
</feature>
<dbReference type="PANTHER" id="PTHR10015:SF427">
    <property type="entry name" value="HEAT SHOCK FACTOR PROTEIN"/>
    <property type="match status" value="1"/>
</dbReference>
<evidence type="ECO:0000256" key="7">
    <source>
        <dbReference type="ARBA" id="ARBA00068818"/>
    </source>
</evidence>
<feature type="domain" description="HSF-type DNA-binding" evidence="11">
    <location>
        <begin position="59"/>
        <end position="83"/>
    </location>
</feature>
<proteinExistence type="inferred from homology"/>
<gene>
    <name evidence="12" type="ORF">J8A68_005579</name>
</gene>
<feature type="region of interest" description="Disordered" evidence="10">
    <location>
        <begin position="244"/>
        <end position="266"/>
    </location>
</feature>
<dbReference type="Proteomes" id="UP000694255">
    <property type="component" value="Unassembled WGS sequence"/>
</dbReference>
<dbReference type="OrthoDB" id="60033at2759"/>
<feature type="region of interest" description="Disordered" evidence="10">
    <location>
        <begin position="559"/>
        <end position="609"/>
    </location>
</feature>
<feature type="compositionally biased region" description="Polar residues" evidence="10">
    <location>
        <begin position="580"/>
        <end position="606"/>
    </location>
</feature>
<dbReference type="GO" id="GO:0003700">
    <property type="term" value="F:DNA-binding transcription factor activity"/>
    <property type="evidence" value="ECO:0007669"/>
    <property type="project" value="InterPro"/>
</dbReference>
<dbReference type="GO" id="GO:0043565">
    <property type="term" value="F:sequence-specific DNA binding"/>
    <property type="evidence" value="ECO:0007669"/>
    <property type="project" value="InterPro"/>
</dbReference>
<keyword evidence="3" id="KW-0805">Transcription regulation</keyword>
<feature type="compositionally biased region" description="Polar residues" evidence="10">
    <location>
        <begin position="365"/>
        <end position="376"/>
    </location>
</feature>
<feature type="compositionally biased region" description="Low complexity" evidence="10">
    <location>
        <begin position="559"/>
        <end position="572"/>
    </location>
</feature>
<dbReference type="RefSeq" id="XP_049261137.1">
    <property type="nucleotide sequence ID" value="XM_049409660.1"/>
</dbReference>
<dbReference type="EMBL" id="JAGSYN010000272">
    <property type="protein sequence ID" value="KAG7660904.1"/>
    <property type="molecule type" value="Genomic_DNA"/>
</dbReference>
<comment type="subcellular location">
    <subcellularLocation>
        <location evidence="1">Nucleus</location>
    </subcellularLocation>
</comment>
<keyword evidence="13" id="KW-1185">Reference proteome</keyword>
<feature type="region of interest" description="Disordered" evidence="10">
    <location>
        <begin position="363"/>
        <end position="443"/>
    </location>
</feature>
<evidence type="ECO:0000313" key="13">
    <source>
        <dbReference type="Proteomes" id="UP000694255"/>
    </source>
</evidence>
<evidence type="ECO:0000256" key="3">
    <source>
        <dbReference type="ARBA" id="ARBA00023015"/>
    </source>
</evidence>
<name>A0A8J5UVC4_9ASCO</name>
<dbReference type="PANTHER" id="PTHR10015">
    <property type="entry name" value="HEAT SHOCK TRANSCRIPTION FACTOR"/>
    <property type="match status" value="1"/>
</dbReference>
<feature type="region of interest" description="Disordered" evidence="10">
    <location>
        <begin position="278"/>
        <end position="338"/>
    </location>
</feature>
<evidence type="ECO:0000256" key="5">
    <source>
        <dbReference type="ARBA" id="ARBA00023163"/>
    </source>
</evidence>
<evidence type="ECO:0000256" key="1">
    <source>
        <dbReference type="ARBA" id="ARBA00004123"/>
    </source>
</evidence>
<dbReference type="AlphaFoldDB" id="A0A8J5UVC4"/>
<organism evidence="12 13">
    <name type="scientific">[Candida] subhashii</name>
    <dbReference type="NCBI Taxonomy" id="561895"/>
    <lineage>
        <taxon>Eukaryota</taxon>
        <taxon>Fungi</taxon>
        <taxon>Dikarya</taxon>
        <taxon>Ascomycota</taxon>
        <taxon>Saccharomycotina</taxon>
        <taxon>Pichiomycetes</taxon>
        <taxon>Debaryomycetaceae</taxon>
        <taxon>Spathaspora</taxon>
    </lineage>
</organism>
<feature type="compositionally biased region" description="Pro residues" evidence="10">
    <location>
        <begin position="288"/>
        <end position="300"/>
    </location>
</feature>
<sequence length="664" mass="73885">MTKKSLEQQQERVKKNAFVHKLYTMLSDPKLSHLIWWSTNNIEGNTFALYPGKEFADCLTQYFKHGNVASFVRQLHMYGFHKVSDPSTSSTVNTNEKDIPPIWEFKHSSGKFRKGDERSLVYIKRRSSSNSSKHTYNGESLRHHAYQQQQQPMTPQQQQYNNTHQEYLVAGNTGYPPNHPYQTTGPVQQQPYMYYQPIPPRGQVQVPVKVFPPPKPMAPIVVGAGPNRNQGYPSQQFYQYQMDQPQQPTNILQHSQPPPQQLQPSRPFVDYQQQQPMPLQPTMQNVPPHVPLAVPIPEPVPSLLRSTTPDNKSPGSDSHHHPPPPPQQQQQQQLQQNGLNSIAKQSPVQPYVPGMQFRKIWEEGTTGNSRPRNSSMFFDPLAPTSPSSGGLISSPKEDLRYNLPRTTNNQSPEGSGSLYPNNGGINMTAPRPQSLPRSIPPDLQVNHQIRPFSSSLSSGSNNNKPSLYSHVNDKLKQTELPFPNNGRPNNPRPRLTNDSSFSSQSSSSKGSIFSHKSSVSSVASLSTTATPSLKNVNAETSLPPIQSISIPYSNNSVVNSTSTLSSPGSSNNEDAASPHSYRNLSPPTVPTNYNAQLNSVSPSSTPGVIRNKKVSVNSMLDDDGSSNTSATKEPLLIRSIINNDDSIMKVRQEVEDDTKRRRLS</sequence>
<evidence type="ECO:0000256" key="4">
    <source>
        <dbReference type="ARBA" id="ARBA00023125"/>
    </source>
</evidence>
<dbReference type="GO" id="GO:0005634">
    <property type="term" value="C:nucleus"/>
    <property type="evidence" value="ECO:0007669"/>
    <property type="project" value="UniProtKB-SubCell"/>
</dbReference>
<feature type="compositionally biased region" description="Polar residues" evidence="10">
    <location>
        <begin position="404"/>
        <end position="425"/>
    </location>
</feature>
<evidence type="ECO:0000256" key="6">
    <source>
        <dbReference type="ARBA" id="ARBA00023242"/>
    </source>
</evidence>
<evidence type="ECO:0000256" key="9">
    <source>
        <dbReference type="RuleBase" id="RU004020"/>
    </source>
</evidence>
<dbReference type="Pfam" id="PF00447">
    <property type="entry name" value="HSF_DNA-bind"/>
    <property type="match status" value="1"/>
</dbReference>